<dbReference type="InParanoid" id="A0A3P8WIZ5"/>
<feature type="domain" description="Plexin cytoplasmic RasGAP" evidence="1">
    <location>
        <begin position="70"/>
        <end position="273"/>
    </location>
</feature>
<dbReference type="Ensembl" id="ENSCSET00000024977.1">
    <property type="protein sequence ID" value="ENSCSEP00000024645.1"/>
    <property type="gene ID" value="ENSCSEG00000015739.1"/>
</dbReference>
<proteinExistence type="predicted"/>
<dbReference type="PANTHER" id="PTHR22625:SF4">
    <property type="entry name" value="PLEXIN-C1"/>
    <property type="match status" value="1"/>
</dbReference>
<keyword evidence="3" id="KW-1185">Reference proteome</keyword>
<name>A0A3P8WIZ5_CYNSE</name>
<dbReference type="PANTHER" id="PTHR22625">
    <property type="entry name" value="PLEXIN"/>
    <property type="match status" value="1"/>
</dbReference>
<reference evidence="2" key="3">
    <citation type="submission" date="2025-09" db="UniProtKB">
        <authorList>
            <consortium name="Ensembl"/>
        </authorList>
    </citation>
    <scope>IDENTIFICATION</scope>
</reference>
<dbReference type="Pfam" id="PF08337">
    <property type="entry name" value="Plexin_cytopl"/>
    <property type="match status" value="1"/>
</dbReference>
<dbReference type="GeneTree" id="ENSGT01150000286928"/>
<dbReference type="Gene3D" id="1.10.506.10">
    <property type="entry name" value="GTPase Activation - p120gap, domain 1"/>
    <property type="match status" value="1"/>
</dbReference>
<reference evidence="2 3" key="1">
    <citation type="journal article" date="2014" name="Nat. Genet.">
        <title>Whole-genome sequence of a flatfish provides insights into ZW sex chromosome evolution and adaptation to a benthic lifestyle.</title>
        <authorList>
            <person name="Chen S."/>
            <person name="Zhang G."/>
            <person name="Shao C."/>
            <person name="Huang Q."/>
            <person name="Liu G."/>
            <person name="Zhang P."/>
            <person name="Song W."/>
            <person name="An N."/>
            <person name="Chalopin D."/>
            <person name="Volff J.N."/>
            <person name="Hong Y."/>
            <person name="Li Q."/>
            <person name="Sha Z."/>
            <person name="Zhou H."/>
            <person name="Xie M."/>
            <person name="Yu Q."/>
            <person name="Liu Y."/>
            <person name="Xiang H."/>
            <person name="Wang N."/>
            <person name="Wu K."/>
            <person name="Yang C."/>
            <person name="Zhou Q."/>
            <person name="Liao X."/>
            <person name="Yang L."/>
            <person name="Hu Q."/>
            <person name="Zhang J."/>
            <person name="Meng L."/>
            <person name="Jin L."/>
            <person name="Tian Y."/>
            <person name="Lian J."/>
            <person name="Yang J."/>
            <person name="Miao G."/>
            <person name="Liu S."/>
            <person name="Liang Z."/>
            <person name="Yan F."/>
            <person name="Li Y."/>
            <person name="Sun B."/>
            <person name="Zhang H."/>
            <person name="Zhang J."/>
            <person name="Zhu Y."/>
            <person name="Du M."/>
            <person name="Zhao Y."/>
            <person name="Schartl M."/>
            <person name="Tang Q."/>
            <person name="Wang J."/>
        </authorList>
    </citation>
    <scope>NUCLEOTIDE SEQUENCE</scope>
</reference>
<dbReference type="InterPro" id="IPR013548">
    <property type="entry name" value="Plexin_cytoplasmic_RasGAP_dom"/>
</dbReference>
<dbReference type="InterPro" id="IPR031148">
    <property type="entry name" value="Plexin"/>
</dbReference>
<dbReference type="GO" id="GO:0017154">
    <property type="term" value="F:semaphorin receptor activity"/>
    <property type="evidence" value="ECO:0007669"/>
    <property type="project" value="InterPro"/>
</dbReference>
<dbReference type="GO" id="GO:0050772">
    <property type="term" value="P:positive regulation of axonogenesis"/>
    <property type="evidence" value="ECO:0007669"/>
    <property type="project" value="TreeGrafter"/>
</dbReference>
<dbReference type="AlphaFoldDB" id="A0A3P8WIZ5"/>
<dbReference type="Proteomes" id="UP000265120">
    <property type="component" value="Chromosome 8"/>
</dbReference>
<accession>A0A3P8WIZ5</accession>
<dbReference type="GO" id="GO:0002116">
    <property type="term" value="C:semaphorin receptor complex"/>
    <property type="evidence" value="ECO:0007669"/>
    <property type="project" value="TreeGrafter"/>
</dbReference>
<dbReference type="OMA" id="GVFIQID"/>
<dbReference type="STRING" id="244447.ENSCSEP00000024645"/>
<organism evidence="2 3">
    <name type="scientific">Cynoglossus semilaevis</name>
    <name type="common">Tongue sole</name>
    <dbReference type="NCBI Taxonomy" id="244447"/>
    <lineage>
        <taxon>Eukaryota</taxon>
        <taxon>Metazoa</taxon>
        <taxon>Chordata</taxon>
        <taxon>Craniata</taxon>
        <taxon>Vertebrata</taxon>
        <taxon>Euteleostomi</taxon>
        <taxon>Actinopterygii</taxon>
        <taxon>Neopterygii</taxon>
        <taxon>Teleostei</taxon>
        <taxon>Neoteleostei</taxon>
        <taxon>Acanthomorphata</taxon>
        <taxon>Carangaria</taxon>
        <taxon>Pleuronectiformes</taxon>
        <taxon>Pleuronectoidei</taxon>
        <taxon>Cynoglossidae</taxon>
        <taxon>Cynoglossinae</taxon>
        <taxon>Cynoglossus</taxon>
    </lineage>
</organism>
<evidence type="ECO:0000259" key="1">
    <source>
        <dbReference type="Pfam" id="PF08337"/>
    </source>
</evidence>
<dbReference type="SUPFAM" id="SSF48350">
    <property type="entry name" value="GTPase activation domain, GAP"/>
    <property type="match status" value="1"/>
</dbReference>
<dbReference type="InterPro" id="IPR008936">
    <property type="entry name" value="Rho_GTPase_activation_prot"/>
</dbReference>
<dbReference type="GO" id="GO:0007162">
    <property type="term" value="P:negative regulation of cell adhesion"/>
    <property type="evidence" value="ECO:0007669"/>
    <property type="project" value="TreeGrafter"/>
</dbReference>
<dbReference type="GO" id="GO:0005886">
    <property type="term" value="C:plasma membrane"/>
    <property type="evidence" value="ECO:0007669"/>
    <property type="project" value="TreeGrafter"/>
</dbReference>
<evidence type="ECO:0000313" key="2">
    <source>
        <dbReference type="Ensembl" id="ENSCSEP00000024645.1"/>
    </source>
</evidence>
<sequence>MFKIIKYTRKRNETTSETESEQSLNYIYVTTRSPDTDVKIDFCDLRLVLFFICSRSFVPSVKLQIDPDVVEDQQQDLERKKLKVKEVHLTKLLSTKVAVHSYVENLFRSIWGTQQGKAPHAIKYFFDFLDKTANEMKISDPDVLHIWRTNSLPLRFWVNILKNPQFVFDMEKSPQLDGCLSVIAQAFMDSFSLSETQLDKNTPTNKLLYAKDIPKFKQEVKEYYNQVRRQQPITDSGFKAFLQEESKKHQNEFNEPAALREIFKFIQRYFTQIQVKLNQNGAPTELMEQLTHVRDLFYGLKSCSWS</sequence>
<dbReference type="GO" id="GO:0008360">
    <property type="term" value="P:regulation of cell shape"/>
    <property type="evidence" value="ECO:0007669"/>
    <property type="project" value="TreeGrafter"/>
</dbReference>
<evidence type="ECO:0000313" key="3">
    <source>
        <dbReference type="Proteomes" id="UP000265120"/>
    </source>
</evidence>
<dbReference type="GO" id="GO:0030334">
    <property type="term" value="P:regulation of cell migration"/>
    <property type="evidence" value="ECO:0007669"/>
    <property type="project" value="TreeGrafter"/>
</dbReference>
<dbReference type="Gene3D" id="3.10.20.90">
    <property type="entry name" value="Phosphatidylinositol 3-kinase Catalytic Subunit, Chain A, domain 1"/>
    <property type="match status" value="1"/>
</dbReference>
<protein>
    <recommendedName>
        <fullName evidence="1">Plexin cytoplasmic RasGAP domain-containing protein</fullName>
    </recommendedName>
</protein>
<reference evidence="2" key="2">
    <citation type="submission" date="2025-08" db="UniProtKB">
        <authorList>
            <consortium name="Ensembl"/>
        </authorList>
    </citation>
    <scope>IDENTIFICATION</scope>
</reference>